<keyword evidence="5 6" id="KW-0472">Membrane</keyword>
<evidence type="ECO:0000256" key="1">
    <source>
        <dbReference type="ARBA" id="ARBA00004651"/>
    </source>
</evidence>
<dbReference type="EMBL" id="WJNG01000017">
    <property type="protein sequence ID" value="MRH44666.1"/>
    <property type="molecule type" value="Genomic_DNA"/>
</dbReference>
<organism evidence="7 8">
    <name type="scientific">Aquibacillus halophilus</name>
    <dbReference type="NCBI Taxonomy" id="930132"/>
    <lineage>
        <taxon>Bacteria</taxon>
        <taxon>Bacillati</taxon>
        <taxon>Bacillota</taxon>
        <taxon>Bacilli</taxon>
        <taxon>Bacillales</taxon>
        <taxon>Bacillaceae</taxon>
        <taxon>Aquibacillus</taxon>
    </lineage>
</organism>
<dbReference type="OrthoDB" id="1653617at2"/>
<feature type="transmembrane region" description="Helical" evidence="6">
    <location>
        <begin position="126"/>
        <end position="147"/>
    </location>
</feature>
<evidence type="ECO:0000256" key="6">
    <source>
        <dbReference type="SAM" id="Phobius"/>
    </source>
</evidence>
<feature type="transmembrane region" description="Helical" evidence="6">
    <location>
        <begin position="12"/>
        <end position="39"/>
    </location>
</feature>
<reference evidence="7" key="1">
    <citation type="submission" date="2019-11" db="EMBL/GenBank/DDBJ databases">
        <authorList>
            <person name="Li J."/>
        </authorList>
    </citation>
    <scope>NUCLEOTIDE SEQUENCE</scope>
    <source>
        <strain evidence="7">B6B</strain>
    </source>
</reference>
<keyword evidence="4 6" id="KW-1133">Transmembrane helix</keyword>
<name>A0A6A8DJK7_9BACI</name>
<dbReference type="Pfam" id="PF06081">
    <property type="entry name" value="ArAE_1"/>
    <property type="match status" value="1"/>
</dbReference>
<dbReference type="Proteomes" id="UP000799092">
    <property type="component" value="Unassembled WGS sequence"/>
</dbReference>
<gene>
    <name evidence="7" type="ORF">GH741_18630</name>
</gene>
<dbReference type="RefSeq" id="WP_153738267.1">
    <property type="nucleotide sequence ID" value="NZ_WJNG01000017.1"/>
</dbReference>
<comment type="caution">
    <text evidence="7">The sequence shown here is derived from an EMBL/GenBank/DDBJ whole genome shotgun (WGS) entry which is preliminary data.</text>
</comment>
<evidence type="ECO:0000313" key="8">
    <source>
        <dbReference type="Proteomes" id="UP000799092"/>
    </source>
</evidence>
<proteinExistence type="predicted"/>
<feature type="transmembrane region" description="Helical" evidence="6">
    <location>
        <begin position="98"/>
        <end position="114"/>
    </location>
</feature>
<evidence type="ECO:0000256" key="4">
    <source>
        <dbReference type="ARBA" id="ARBA00022989"/>
    </source>
</evidence>
<dbReference type="InterPro" id="IPR010343">
    <property type="entry name" value="ArAE_1"/>
</dbReference>
<dbReference type="PANTHER" id="PTHR30509">
    <property type="entry name" value="P-HYDROXYBENZOIC ACID EFFLUX PUMP SUBUNIT-RELATED"/>
    <property type="match status" value="1"/>
</dbReference>
<dbReference type="AlphaFoldDB" id="A0A6A8DJK7"/>
<protein>
    <submittedName>
        <fullName evidence="7">Aromatic acid exporter family protein</fullName>
    </submittedName>
</protein>
<keyword evidence="3 6" id="KW-0812">Transmembrane</keyword>
<evidence type="ECO:0000256" key="2">
    <source>
        <dbReference type="ARBA" id="ARBA00022475"/>
    </source>
</evidence>
<evidence type="ECO:0000313" key="7">
    <source>
        <dbReference type="EMBL" id="MRH44666.1"/>
    </source>
</evidence>
<comment type="subcellular location">
    <subcellularLocation>
        <location evidence="1">Cell membrane</location>
        <topology evidence="1">Multi-pass membrane protein</topology>
    </subcellularLocation>
</comment>
<evidence type="ECO:0000256" key="5">
    <source>
        <dbReference type="ARBA" id="ARBA00023136"/>
    </source>
</evidence>
<keyword evidence="2" id="KW-1003">Cell membrane</keyword>
<evidence type="ECO:0000256" key="3">
    <source>
        <dbReference type="ARBA" id="ARBA00022692"/>
    </source>
</evidence>
<keyword evidence="8" id="KW-1185">Reference proteome</keyword>
<feature type="transmembrane region" description="Helical" evidence="6">
    <location>
        <begin position="59"/>
        <end position="86"/>
    </location>
</feature>
<dbReference type="GO" id="GO:0005886">
    <property type="term" value="C:plasma membrane"/>
    <property type="evidence" value="ECO:0007669"/>
    <property type="project" value="UniProtKB-SubCell"/>
</dbReference>
<sequence>MKLGARMLKTGLAVAIALYTATLLGFSSSFFAGIAAVFAMQPSIYRSFQTILEQIQANIIGVSIAIIIFYTLGNDPFVIGFATILVIGICMKMKMSESTISLAIVAIIAVLAVVDSTEMSFMNFALMRFSALTLGIFSAFVVNLVFLPPKYETKLFQKIDRSTADILQWLRVTTRHLSDEPVLKGEISRIQEDIRKIDNTYKLFSEERTYLRKNHFVKARKLVIFRQLIDTTKESFEVLTAFQQLNEKSNSVPVSFQSVLVQELDKVIHSHEKLLLSSMGRIKKQNTEMLQKLSEPDIPKLIDTLIQVYQEDEENRLILLPLASQLMEYHRELLHLQTLLKSYQQYHQDEHLEVLQKEG</sequence>
<accession>A0A6A8DJK7</accession>
<dbReference type="PANTHER" id="PTHR30509:SF27">
    <property type="entry name" value="UPF0421 PROTEIN YGAE"/>
    <property type="match status" value="1"/>
</dbReference>